<dbReference type="GO" id="GO:0005737">
    <property type="term" value="C:cytoplasm"/>
    <property type="evidence" value="ECO:0007669"/>
    <property type="project" value="TreeGrafter"/>
</dbReference>
<dbReference type="CDD" id="cd00609">
    <property type="entry name" value="AAT_like"/>
    <property type="match status" value="1"/>
</dbReference>
<dbReference type="Gene3D" id="3.90.1150.10">
    <property type="entry name" value="Aspartate Aminotransferase, domain 1"/>
    <property type="match status" value="1"/>
</dbReference>
<dbReference type="Proteomes" id="UP000054937">
    <property type="component" value="Unassembled WGS sequence"/>
</dbReference>
<evidence type="ECO:0000313" key="8">
    <source>
        <dbReference type="EMBL" id="KRW98636.1"/>
    </source>
</evidence>
<evidence type="ECO:0000256" key="3">
    <source>
        <dbReference type="ARBA" id="ARBA00022576"/>
    </source>
</evidence>
<reference evidence="8 9" key="1">
    <citation type="journal article" date="2015" name="Sci. Rep.">
        <title>Genome of the facultative scuticociliatosis pathogen Pseudocohnilembus persalinus provides insight into its virulence through horizontal gene transfer.</title>
        <authorList>
            <person name="Xiong J."/>
            <person name="Wang G."/>
            <person name="Cheng J."/>
            <person name="Tian M."/>
            <person name="Pan X."/>
            <person name="Warren A."/>
            <person name="Jiang C."/>
            <person name="Yuan D."/>
            <person name="Miao W."/>
        </authorList>
    </citation>
    <scope>NUCLEOTIDE SEQUENCE [LARGE SCALE GENOMIC DNA]</scope>
    <source>
        <strain evidence="8">36N120E</strain>
    </source>
</reference>
<evidence type="ECO:0000259" key="7">
    <source>
        <dbReference type="Pfam" id="PF00155"/>
    </source>
</evidence>
<feature type="coiled-coil region" evidence="6">
    <location>
        <begin position="210"/>
        <end position="237"/>
    </location>
</feature>
<comment type="similarity">
    <text evidence="2">Belongs to the class-I pyridoxal-phosphate-dependent aminotransferase family.</text>
</comment>
<keyword evidence="3" id="KW-0032">Aminotransferase</keyword>
<dbReference type="GO" id="GO:0016212">
    <property type="term" value="F:kynurenine-oxoglutarate transaminase activity"/>
    <property type="evidence" value="ECO:0007669"/>
    <property type="project" value="TreeGrafter"/>
</dbReference>
<organism evidence="8 9">
    <name type="scientific">Pseudocohnilembus persalinus</name>
    <name type="common">Ciliate</name>
    <dbReference type="NCBI Taxonomy" id="266149"/>
    <lineage>
        <taxon>Eukaryota</taxon>
        <taxon>Sar</taxon>
        <taxon>Alveolata</taxon>
        <taxon>Ciliophora</taxon>
        <taxon>Intramacronucleata</taxon>
        <taxon>Oligohymenophorea</taxon>
        <taxon>Scuticociliatia</taxon>
        <taxon>Philasterida</taxon>
        <taxon>Pseudocohnilembidae</taxon>
        <taxon>Pseudocohnilembus</taxon>
    </lineage>
</organism>
<dbReference type="InterPro" id="IPR004838">
    <property type="entry name" value="NHTrfase_class1_PyrdxlP-BS"/>
</dbReference>
<accession>A0A0V0Q8S1</accession>
<keyword evidence="6" id="KW-0175">Coiled coil</keyword>
<dbReference type="PANTHER" id="PTHR43807:SF20">
    <property type="entry name" value="FI04487P"/>
    <property type="match status" value="1"/>
</dbReference>
<evidence type="ECO:0000256" key="1">
    <source>
        <dbReference type="ARBA" id="ARBA00001933"/>
    </source>
</evidence>
<dbReference type="PROSITE" id="PS00105">
    <property type="entry name" value="AA_TRANSFER_CLASS_1"/>
    <property type="match status" value="1"/>
</dbReference>
<dbReference type="OrthoDB" id="2414662at2759"/>
<dbReference type="InterPro" id="IPR051326">
    <property type="entry name" value="Kynurenine-oxoglutarate_AT"/>
</dbReference>
<keyword evidence="9" id="KW-1185">Reference proteome</keyword>
<dbReference type="SUPFAM" id="SSF53383">
    <property type="entry name" value="PLP-dependent transferases"/>
    <property type="match status" value="1"/>
</dbReference>
<dbReference type="InterPro" id="IPR015421">
    <property type="entry name" value="PyrdxlP-dep_Trfase_major"/>
</dbReference>
<evidence type="ECO:0000256" key="4">
    <source>
        <dbReference type="ARBA" id="ARBA00022679"/>
    </source>
</evidence>
<dbReference type="FunFam" id="3.40.640.10:FF:000024">
    <property type="entry name" value="Kynurenine--oxoglutarate transaminase 3"/>
    <property type="match status" value="1"/>
</dbReference>
<dbReference type="PANTHER" id="PTHR43807">
    <property type="entry name" value="FI04487P"/>
    <property type="match status" value="1"/>
</dbReference>
<keyword evidence="4 8" id="KW-0808">Transferase</keyword>
<dbReference type="InterPro" id="IPR015422">
    <property type="entry name" value="PyrdxlP-dep_Trfase_small"/>
</dbReference>
<protein>
    <submittedName>
        <fullName evidence="8">Pyridoxal phosphate-dependent transferase</fullName>
    </submittedName>
</protein>
<evidence type="ECO:0000313" key="9">
    <source>
        <dbReference type="Proteomes" id="UP000054937"/>
    </source>
</evidence>
<dbReference type="EMBL" id="LDAU01000233">
    <property type="protein sequence ID" value="KRW98636.1"/>
    <property type="molecule type" value="Genomic_DNA"/>
</dbReference>
<name>A0A0V0Q8S1_PSEPJ</name>
<dbReference type="InterPro" id="IPR004839">
    <property type="entry name" value="Aminotransferase_I/II_large"/>
</dbReference>
<dbReference type="GO" id="GO:0030170">
    <property type="term" value="F:pyridoxal phosphate binding"/>
    <property type="evidence" value="ECO:0007669"/>
    <property type="project" value="InterPro"/>
</dbReference>
<dbReference type="AlphaFoldDB" id="A0A0V0Q8S1"/>
<dbReference type="InterPro" id="IPR015424">
    <property type="entry name" value="PyrdxlP-dep_Trfase"/>
</dbReference>
<evidence type="ECO:0000256" key="2">
    <source>
        <dbReference type="ARBA" id="ARBA00007441"/>
    </source>
</evidence>
<sequence>MIYQQILENQQQQYCQQSGHQNSRLIYYCFTQDKKKLFQCEICCQENQKLASLKFNNQKFDIDKILDNKILDNWPPIYNKNLKKWVKEIQEQGSISASIEQVENDIFKNIEQYFSLKIKEITDILLKIKKQKQGQFSQQIKIWKNGNWPNNLQNIYDIENIKNDINKYFEGNIQLDQVYENQKKFIGKFKQEEDLYNIMYQFDQQKRQIYDSMQKLIDEFDNKFKDVKKKLQIFQNESVLKYRNKCEFLFYRSSFNQMQEEILMQKNSCKKITFLDRHYGYGGEFWKQVYSQILEKNMTYQIKAKIKSDGNHEKIGVVAGVGCHSDRDGDLYNQKYNYISIINCLSKPEGNNNFRFDGQYPIDFINNDRAKRLTGLDRPTIWTKFGALVAETQPVNLGQGFPQWNPPQFFLDALMEANKSQSQQYTRAFGTPSLTKSISDFYSPIFNRELDPNNNIVVCNGGVAVLNSIFSSMINPGEEVILLDPSYDCYAAQIQIAGGVVKSVPMKPKHLQSKQELLNKKNRYEIGENDLWEIDFDLLKKTFNEKTRAIVINSPHNPTGKIFSEEEYKKIAEIVKQNDICIVIEDQVYEHLTFETCEPFQNPRMAKVDGMWERTVNVSSAGKLFSATGIRVGWAIGPNSIIKCMQGFHQYNVFCMHGPTQEAVAISLQQSKTNGYFQDLNQKMMGLRNLFIDQLIEGYQDFNIWIPQGGYFILCDISKIQVPEKYYTNPLFSDYDISKDLAFSFYQANETKVLPIPCSIFYQKEHKEEGQNFVRYAICKEKETLLEAGQKLKKQLQQQ</sequence>
<comment type="cofactor">
    <cofactor evidence="1">
        <name>pyridoxal 5'-phosphate</name>
        <dbReference type="ChEBI" id="CHEBI:597326"/>
    </cofactor>
</comment>
<dbReference type="Pfam" id="PF00155">
    <property type="entry name" value="Aminotran_1_2"/>
    <property type="match status" value="1"/>
</dbReference>
<gene>
    <name evidence="8" type="ORF">PPERSA_02784</name>
</gene>
<dbReference type="Gene3D" id="3.40.640.10">
    <property type="entry name" value="Type I PLP-dependent aspartate aminotransferase-like (Major domain)"/>
    <property type="match status" value="1"/>
</dbReference>
<feature type="domain" description="Aminotransferase class I/classII large" evidence="7">
    <location>
        <begin position="394"/>
        <end position="780"/>
    </location>
</feature>
<evidence type="ECO:0000256" key="5">
    <source>
        <dbReference type="ARBA" id="ARBA00022898"/>
    </source>
</evidence>
<evidence type="ECO:0000256" key="6">
    <source>
        <dbReference type="SAM" id="Coils"/>
    </source>
</evidence>
<dbReference type="InParanoid" id="A0A0V0Q8S1"/>
<keyword evidence="5" id="KW-0663">Pyridoxal phosphate</keyword>
<comment type="caution">
    <text evidence="8">The sequence shown here is derived from an EMBL/GenBank/DDBJ whole genome shotgun (WGS) entry which is preliminary data.</text>
</comment>
<proteinExistence type="inferred from homology"/>